<dbReference type="Pfam" id="PF04055">
    <property type="entry name" value="Radical_SAM"/>
    <property type="match status" value="1"/>
</dbReference>
<keyword evidence="3" id="KW-0808">Transferase</keyword>
<dbReference type="PANTHER" id="PTHR11918:SF45">
    <property type="entry name" value="THREONYLCARBAMOYLADENOSINE TRNA METHYLTHIOTRANSFERASE"/>
    <property type="match status" value="1"/>
</dbReference>
<dbReference type="SMART" id="SM00729">
    <property type="entry name" value="Elp3"/>
    <property type="match status" value="1"/>
</dbReference>
<keyword evidence="5" id="KW-0479">Metal-binding</keyword>
<keyword evidence="4" id="KW-0949">S-adenosyl-L-methionine</keyword>
<evidence type="ECO:0000256" key="3">
    <source>
        <dbReference type="ARBA" id="ARBA00022679"/>
    </source>
</evidence>
<dbReference type="InterPro" id="IPR007197">
    <property type="entry name" value="rSAM"/>
</dbReference>
<dbReference type="InterPro" id="IPR006467">
    <property type="entry name" value="MiaB-like_bact"/>
</dbReference>
<dbReference type="InterPro" id="IPR038135">
    <property type="entry name" value="Methylthiotransferase_N_sf"/>
</dbReference>
<protein>
    <submittedName>
        <fullName evidence="10">tRNA (N(6)-L-threonylcarbamoyladenosine(37)-C(2))-methylthiotransferase MtaB</fullName>
    </submittedName>
</protein>
<keyword evidence="6" id="KW-0408">Iron</keyword>
<comment type="caution">
    <text evidence="10">The sequence shown here is derived from an EMBL/GenBank/DDBJ whole genome shotgun (WGS) entry which is preliminary data.</text>
</comment>
<dbReference type="SFLD" id="SFLDG01061">
    <property type="entry name" value="methylthiotransferase"/>
    <property type="match status" value="1"/>
</dbReference>
<evidence type="ECO:0000259" key="9">
    <source>
        <dbReference type="PROSITE" id="PS51918"/>
    </source>
</evidence>
<dbReference type="NCBIfam" id="TIGR01579">
    <property type="entry name" value="MiaB-like-C"/>
    <property type="match status" value="1"/>
</dbReference>
<evidence type="ECO:0000256" key="2">
    <source>
        <dbReference type="ARBA" id="ARBA00022485"/>
    </source>
</evidence>
<keyword evidence="2" id="KW-0004">4Fe-4S</keyword>
<evidence type="ECO:0000259" key="8">
    <source>
        <dbReference type="PROSITE" id="PS51449"/>
    </source>
</evidence>
<evidence type="ECO:0000256" key="1">
    <source>
        <dbReference type="ARBA" id="ARBA00001966"/>
    </source>
</evidence>
<dbReference type="Pfam" id="PF00919">
    <property type="entry name" value="UPF0004"/>
    <property type="match status" value="1"/>
</dbReference>
<dbReference type="InterPro" id="IPR023404">
    <property type="entry name" value="rSAM_horseshoe"/>
</dbReference>
<evidence type="ECO:0000256" key="6">
    <source>
        <dbReference type="ARBA" id="ARBA00023004"/>
    </source>
</evidence>
<evidence type="ECO:0000313" key="11">
    <source>
        <dbReference type="Proteomes" id="UP001501699"/>
    </source>
</evidence>
<dbReference type="InterPro" id="IPR020612">
    <property type="entry name" value="Methylthiotransferase_CS"/>
</dbReference>
<keyword evidence="11" id="KW-1185">Reference proteome</keyword>
<gene>
    <name evidence="10" type="primary">mtaB</name>
    <name evidence="10" type="ORF">GCM10023262_01920</name>
</gene>
<dbReference type="Gene3D" id="3.80.30.20">
    <property type="entry name" value="tm_1862 like domain"/>
    <property type="match status" value="1"/>
</dbReference>
<dbReference type="Gene3D" id="3.40.50.12160">
    <property type="entry name" value="Methylthiotransferase, N-terminal domain"/>
    <property type="match status" value="1"/>
</dbReference>
<dbReference type="NCBIfam" id="TIGR00089">
    <property type="entry name" value="MiaB/RimO family radical SAM methylthiotransferase"/>
    <property type="match status" value="1"/>
</dbReference>
<dbReference type="SFLD" id="SFLDS00029">
    <property type="entry name" value="Radical_SAM"/>
    <property type="match status" value="1"/>
</dbReference>
<feature type="domain" description="Radical SAM core" evidence="9">
    <location>
        <begin position="136"/>
        <end position="366"/>
    </location>
</feature>
<dbReference type="PROSITE" id="PS01278">
    <property type="entry name" value="MTTASE_RADICAL"/>
    <property type="match status" value="1"/>
</dbReference>
<dbReference type="EMBL" id="BAABJA010000001">
    <property type="protein sequence ID" value="GAA4658168.1"/>
    <property type="molecule type" value="Genomic_DNA"/>
</dbReference>
<evidence type="ECO:0000256" key="4">
    <source>
        <dbReference type="ARBA" id="ARBA00022691"/>
    </source>
</evidence>
<keyword evidence="7" id="KW-0411">Iron-sulfur</keyword>
<dbReference type="CDD" id="cd01335">
    <property type="entry name" value="Radical_SAM"/>
    <property type="match status" value="1"/>
</dbReference>
<dbReference type="InterPro" id="IPR058240">
    <property type="entry name" value="rSAM_sf"/>
</dbReference>
<organism evidence="10 11">
    <name type="scientific">Bartonella pachyuromydis</name>
    <dbReference type="NCBI Taxonomy" id="931097"/>
    <lineage>
        <taxon>Bacteria</taxon>
        <taxon>Pseudomonadati</taxon>
        <taxon>Pseudomonadota</taxon>
        <taxon>Alphaproteobacteria</taxon>
        <taxon>Hyphomicrobiales</taxon>
        <taxon>Bartonellaceae</taxon>
        <taxon>Bartonella</taxon>
    </lineage>
</organism>
<dbReference type="Proteomes" id="UP001501699">
    <property type="component" value="Unassembled WGS sequence"/>
</dbReference>
<reference evidence="11" key="1">
    <citation type="journal article" date="2019" name="Int. J. Syst. Evol. Microbiol.">
        <title>The Global Catalogue of Microorganisms (GCM) 10K type strain sequencing project: providing services to taxonomists for standard genome sequencing and annotation.</title>
        <authorList>
            <consortium name="The Broad Institute Genomics Platform"/>
            <consortium name="The Broad Institute Genome Sequencing Center for Infectious Disease"/>
            <person name="Wu L."/>
            <person name="Ma J."/>
        </authorList>
    </citation>
    <scope>NUCLEOTIDE SEQUENCE [LARGE SCALE GENOMIC DNA]</scope>
    <source>
        <strain evidence="11">JCM 17714</strain>
    </source>
</reference>
<sequence>MTIEIVTFGCRLNSYESEIIRKESTSSGLDQLKDGAIIFNTCAVTAEAVRQAKQAIRKAKRENPHARIIVTGCAAQTEGQNFASMTEVDLVLGNEEKLHAHSYRQLPDFGINHSEKLRINNIMEVQKIAPHMVSAMEERTRAFVQVQNGCDHRCTFCIIPYGRGPSRSVPMGAVIEQIKQLIDNGIQEVVLTGVDLTSYGHDLPGKATLGKLTSAILHHVPDLPRLRLSSIDSIEADEELINLLAYETRIMPHLHLSLQAGDNMILKRMKRRHLREHAIQFCQELLAKRPTMVYGADLIAGFPTETEEMFQNSLALINDCHLTHLHVFPFSPREGTPAARMPQIDRKIIKIRAQRLREVGEKAYQRHLARLQNSQQTILVEKDEIGRTEDYTLVQIKGAKAGTIVQALIVDHDGNKLIAVLPKLNAA</sequence>
<dbReference type="PANTHER" id="PTHR11918">
    <property type="entry name" value="RADICAL SAM PROTEINS"/>
    <property type="match status" value="1"/>
</dbReference>
<dbReference type="RefSeq" id="WP_345118228.1">
    <property type="nucleotide sequence ID" value="NZ_BAABJA010000001.1"/>
</dbReference>
<comment type="cofactor">
    <cofactor evidence="1">
        <name>[4Fe-4S] cluster</name>
        <dbReference type="ChEBI" id="CHEBI:49883"/>
    </cofactor>
</comment>
<dbReference type="SUPFAM" id="SSF102114">
    <property type="entry name" value="Radical SAM enzymes"/>
    <property type="match status" value="1"/>
</dbReference>
<dbReference type="PROSITE" id="PS51449">
    <property type="entry name" value="MTTASE_N"/>
    <property type="match status" value="1"/>
</dbReference>
<evidence type="ECO:0000256" key="7">
    <source>
        <dbReference type="ARBA" id="ARBA00023014"/>
    </source>
</evidence>
<dbReference type="SFLD" id="SFLDG01082">
    <property type="entry name" value="B12-binding_domain_containing"/>
    <property type="match status" value="1"/>
</dbReference>
<name>A0ABP8VC94_9HYPH</name>
<proteinExistence type="predicted"/>
<dbReference type="InterPro" id="IPR006638">
    <property type="entry name" value="Elp3/MiaA/NifB-like_rSAM"/>
</dbReference>
<dbReference type="InterPro" id="IPR013848">
    <property type="entry name" value="Methylthiotransferase_N"/>
</dbReference>
<feature type="domain" description="MTTase N-terminal" evidence="8">
    <location>
        <begin position="1"/>
        <end position="115"/>
    </location>
</feature>
<evidence type="ECO:0000256" key="5">
    <source>
        <dbReference type="ARBA" id="ARBA00022723"/>
    </source>
</evidence>
<dbReference type="PROSITE" id="PS51918">
    <property type="entry name" value="RADICAL_SAM"/>
    <property type="match status" value="1"/>
</dbReference>
<accession>A0ABP8VC94</accession>
<dbReference type="InterPro" id="IPR005839">
    <property type="entry name" value="Methylthiotransferase"/>
</dbReference>
<evidence type="ECO:0000313" key="10">
    <source>
        <dbReference type="EMBL" id="GAA4658168.1"/>
    </source>
</evidence>